<dbReference type="SMART" id="SM00886">
    <property type="entry name" value="Dabb"/>
    <property type="match status" value="1"/>
</dbReference>
<dbReference type="Proteomes" id="UP000031866">
    <property type="component" value="Chromosome"/>
</dbReference>
<dbReference type="STRING" id="1520.LF65_05458"/>
<feature type="domain" description="Stress-response A/B barrel" evidence="1">
    <location>
        <begin position="2"/>
        <end position="94"/>
    </location>
</feature>
<evidence type="ECO:0000313" key="3">
    <source>
        <dbReference type="EMBL" id="NRV09259.1"/>
    </source>
</evidence>
<dbReference type="RefSeq" id="WP_017212226.1">
    <property type="nucleotide sequence ID" value="NZ_CP010086.2"/>
</dbReference>
<evidence type="ECO:0000313" key="2">
    <source>
        <dbReference type="EMBL" id="AJH01973.1"/>
    </source>
</evidence>
<evidence type="ECO:0000313" key="4">
    <source>
        <dbReference type="Proteomes" id="UP000031866"/>
    </source>
</evidence>
<proteinExistence type="predicted"/>
<dbReference type="EMBL" id="JABSXK010000001">
    <property type="protein sequence ID" value="NRV09259.1"/>
    <property type="molecule type" value="Genomic_DNA"/>
</dbReference>
<dbReference type="Proteomes" id="UP000821656">
    <property type="component" value="Unassembled WGS sequence"/>
</dbReference>
<dbReference type="EMBL" id="CP010086">
    <property type="protein sequence ID" value="AJH01973.1"/>
    <property type="molecule type" value="Genomic_DNA"/>
</dbReference>
<dbReference type="InterPro" id="IPR011008">
    <property type="entry name" value="Dimeric_a/b-barrel"/>
</dbReference>
<reference evidence="3" key="3">
    <citation type="submission" date="2020-05" db="EMBL/GenBank/DDBJ databases">
        <title>Genomic insights into acetone-butanol-ethanol (ABE) fermentation by sequencing solventogenic clostridia strains.</title>
        <authorList>
            <person name="Brown S."/>
        </authorList>
    </citation>
    <scope>NUCLEOTIDE SEQUENCE</scope>
    <source>
        <strain evidence="3">DJ126</strain>
    </source>
</reference>
<dbReference type="OrthoDB" id="9808130at2"/>
<organism evidence="2 4">
    <name type="scientific">Clostridium beijerinckii</name>
    <name type="common">Clostridium MP</name>
    <dbReference type="NCBI Taxonomy" id="1520"/>
    <lineage>
        <taxon>Bacteria</taxon>
        <taxon>Bacillati</taxon>
        <taxon>Bacillota</taxon>
        <taxon>Clostridia</taxon>
        <taxon>Eubacteriales</taxon>
        <taxon>Clostridiaceae</taxon>
        <taxon>Clostridium</taxon>
    </lineage>
</organism>
<dbReference type="Pfam" id="PF07876">
    <property type="entry name" value="Dabb"/>
    <property type="match status" value="1"/>
</dbReference>
<name>A0A0B5QVG7_CLOBE</name>
<reference evidence="4" key="1">
    <citation type="submission" date="2014-12" db="EMBL/GenBank/DDBJ databases">
        <title>Genome sequence of Clostridium beijerinckii strain 59B.</title>
        <authorList>
            <person name="Little G.T."/>
            <person name="Minton N.P."/>
        </authorList>
    </citation>
    <scope>NUCLEOTIDE SEQUENCE [LARGE SCALE GENOMIC DNA]</scope>
    <source>
        <strain evidence="4">59B</strain>
    </source>
</reference>
<gene>
    <name evidence="3" type="ORF">DFH45_002222</name>
    <name evidence="2" type="ORF">LF65_05458</name>
</gene>
<dbReference type="SUPFAM" id="SSF54909">
    <property type="entry name" value="Dimeric alpha+beta barrel"/>
    <property type="match status" value="1"/>
</dbReference>
<accession>A0A0B5QVG7</accession>
<dbReference type="KEGG" id="cbei:LF65_05458"/>
<dbReference type="Gene3D" id="3.30.70.100">
    <property type="match status" value="1"/>
</dbReference>
<protein>
    <submittedName>
        <fullName evidence="2">Stress responsive protein</fullName>
    </submittedName>
</protein>
<dbReference type="AlphaFoldDB" id="A0A0B5QVG7"/>
<sequence>MFTHIVLFKLKEPTTENLKFVEKTLLSMNGMIKELKQLEVGVDVIKGDRSYDVGIITRFDNKEDYLSYDVNEFHVEKVKKVIGPYMEGSKTLDF</sequence>
<dbReference type="PROSITE" id="PS51502">
    <property type="entry name" value="S_R_A_B_BARREL"/>
    <property type="match status" value="1"/>
</dbReference>
<evidence type="ECO:0000259" key="1">
    <source>
        <dbReference type="PROSITE" id="PS51502"/>
    </source>
</evidence>
<dbReference type="InterPro" id="IPR013097">
    <property type="entry name" value="Dabb"/>
</dbReference>
<reference evidence="2" key="2">
    <citation type="submission" date="2016-02" db="EMBL/GenBank/DDBJ databases">
        <title>Genome sequence of Clostridium beijerinckii strain 59B.</title>
        <authorList>
            <person name="Little G.T."/>
            <person name="Minton N.P."/>
        </authorList>
    </citation>
    <scope>NUCLEOTIDE SEQUENCE</scope>
    <source>
        <strain evidence="2">NCIMB 14988</strain>
    </source>
</reference>